<protein>
    <submittedName>
        <fullName evidence="4">Unnamed protein product</fullName>
    </submittedName>
</protein>
<dbReference type="SUPFAM" id="SSF57756">
    <property type="entry name" value="Retrovirus zinc finger-like domains"/>
    <property type="match status" value="1"/>
</dbReference>
<dbReference type="InterPro" id="IPR001878">
    <property type="entry name" value="Znf_CCHC"/>
</dbReference>
<feature type="region of interest" description="Disordered" evidence="2">
    <location>
        <begin position="1"/>
        <end position="35"/>
    </location>
</feature>
<comment type="caution">
    <text evidence="4">The sequence shown here is derived from an EMBL/GenBank/DDBJ whole genome shotgun (WGS) entry which is preliminary data.</text>
</comment>
<dbReference type="InterPro" id="IPR036875">
    <property type="entry name" value="Znf_CCHC_sf"/>
</dbReference>
<feature type="compositionally biased region" description="Basic and acidic residues" evidence="2">
    <location>
        <begin position="52"/>
        <end position="67"/>
    </location>
</feature>
<feature type="compositionally biased region" description="Basic and acidic residues" evidence="2">
    <location>
        <begin position="23"/>
        <end position="35"/>
    </location>
</feature>
<dbReference type="OrthoDB" id="142811at2759"/>
<accession>A0A9W6TL43</accession>
<reference evidence="4" key="1">
    <citation type="submission" date="2023-04" db="EMBL/GenBank/DDBJ databases">
        <title>Phytophthora fragariaefolia NBRC 109709.</title>
        <authorList>
            <person name="Ichikawa N."/>
            <person name="Sato H."/>
            <person name="Tonouchi N."/>
        </authorList>
    </citation>
    <scope>NUCLEOTIDE SEQUENCE</scope>
    <source>
        <strain evidence="4">NBRC 109709</strain>
    </source>
</reference>
<evidence type="ECO:0000256" key="1">
    <source>
        <dbReference type="PROSITE-ProRule" id="PRU00047"/>
    </source>
</evidence>
<feature type="compositionally biased region" description="Basic residues" evidence="2">
    <location>
        <begin position="1"/>
        <end position="13"/>
    </location>
</feature>
<feature type="domain" description="CCHC-type" evidence="3">
    <location>
        <begin position="35"/>
        <end position="48"/>
    </location>
</feature>
<dbReference type="AlphaFoldDB" id="A0A9W6TL43"/>
<evidence type="ECO:0000313" key="5">
    <source>
        <dbReference type="Proteomes" id="UP001165121"/>
    </source>
</evidence>
<gene>
    <name evidence="4" type="ORF">Pfra01_000039700</name>
</gene>
<dbReference type="EMBL" id="BSXT01000033">
    <property type="protein sequence ID" value="GMF15352.1"/>
    <property type="molecule type" value="Genomic_DNA"/>
</dbReference>
<dbReference type="GO" id="GO:0003676">
    <property type="term" value="F:nucleic acid binding"/>
    <property type="evidence" value="ECO:0007669"/>
    <property type="project" value="InterPro"/>
</dbReference>
<keyword evidence="1" id="KW-0863">Zinc-finger</keyword>
<keyword evidence="1" id="KW-0479">Metal-binding</keyword>
<feature type="region of interest" description="Disordered" evidence="2">
    <location>
        <begin position="47"/>
        <end position="81"/>
    </location>
</feature>
<dbReference type="Proteomes" id="UP001165121">
    <property type="component" value="Unassembled WGS sequence"/>
</dbReference>
<keyword evidence="5" id="KW-1185">Reference proteome</keyword>
<evidence type="ECO:0000259" key="3">
    <source>
        <dbReference type="PROSITE" id="PS50158"/>
    </source>
</evidence>
<organism evidence="4 5">
    <name type="scientific">Phytophthora fragariaefolia</name>
    <dbReference type="NCBI Taxonomy" id="1490495"/>
    <lineage>
        <taxon>Eukaryota</taxon>
        <taxon>Sar</taxon>
        <taxon>Stramenopiles</taxon>
        <taxon>Oomycota</taxon>
        <taxon>Peronosporomycetes</taxon>
        <taxon>Peronosporales</taxon>
        <taxon>Peronosporaceae</taxon>
        <taxon>Phytophthora</taxon>
    </lineage>
</organism>
<sequence>MRGKGRYKSKGKANHGGSLGNQSERKNNGEDPRECWNCHKTGHIQTNCTCPQRKDDESDSALPERKRFQNMNNSGNPEGNQRHLAMLSYQGSDSEIVPTQNAMSNSVEWILDSTSDCHVYA</sequence>
<keyword evidence="1" id="KW-0862">Zinc</keyword>
<dbReference type="GO" id="GO:0008270">
    <property type="term" value="F:zinc ion binding"/>
    <property type="evidence" value="ECO:0007669"/>
    <property type="project" value="UniProtKB-KW"/>
</dbReference>
<feature type="compositionally biased region" description="Polar residues" evidence="2">
    <location>
        <begin position="69"/>
        <end position="79"/>
    </location>
</feature>
<dbReference type="PROSITE" id="PS50158">
    <property type="entry name" value="ZF_CCHC"/>
    <property type="match status" value="1"/>
</dbReference>
<proteinExistence type="predicted"/>
<evidence type="ECO:0000313" key="4">
    <source>
        <dbReference type="EMBL" id="GMF15352.1"/>
    </source>
</evidence>
<evidence type="ECO:0000256" key="2">
    <source>
        <dbReference type="SAM" id="MobiDB-lite"/>
    </source>
</evidence>
<name>A0A9W6TL43_9STRA</name>